<name>A0A8T9BZN7_9HELO</name>
<evidence type="ECO:0000313" key="4">
    <source>
        <dbReference type="EMBL" id="TVY71451.1"/>
    </source>
</evidence>
<keyword evidence="2" id="KW-0576">Peroxisome</keyword>
<protein>
    <submittedName>
        <fullName evidence="4">Uncharacterized protein</fullName>
    </submittedName>
</protein>
<proteinExistence type="predicted"/>
<keyword evidence="1" id="KW-0472">Membrane</keyword>
<organism evidence="4 5">
    <name type="scientific">Lachnellula suecica</name>
    <dbReference type="NCBI Taxonomy" id="602035"/>
    <lineage>
        <taxon>Eukaryota</taxon>
        <taxon>Fungi</taxon>
        <taxon>Dikarya</taxon>
        <taxon>Ascomycota</taxon>
        <taxon>Pezizomycotina</taxon>
        <taxon>Leotiomycetes</taxon>
        <taxon>Helotiales</taxon>
        <taxon>Lachnaceae</taxon>
        <taxon>Lachnellula</taxon>
    </lineage>
</organism>
<dbReference type="Proteomes" id="UP000469558">
    <property type="component" value="Unassembled WGS sequence"/>
</dbReference>
<dbReference type="EMBL" id="QGMK01001223">
    <property type="protein sequence ID" value="TVY71451.1"/>
    <property type="molecule type" value="Genomic_DNA"/>
</dbReference>
<dbReference type="InterPro" id="IPR008733">
    <property type="entry name" value="PEX11"/>
</dbReference>
<gene>
    <name evidence="4" type="ORF">LSUE1_G006226</name>
</gene>
<accession>A0A8T9BZN7</accession>
<dbReference type="AlphaFoldDB" id="A0A8T9BZN7"/>
<reference evidence="4 5" key="1">
    <citation type="submission" date="2018-05" db="EMBL/GenBank/DDBJ databases">
        <title>Genome sequencing and assembly of the regulated plant pathogen Lachnellula willkommii and related sister species for the development of diagnostic species identification markers.</title>
        <authorList>
            <person name="Giroux E."/>
            <person name="Bilodeau G."/>
        </authorList>
    </citation>
    <scope>NUCLEOTIDE SEQUENCE [LARGE SCALE GENOMIC DNA]</scope>
    <source>
        <strain evidence="4 5">CBS 268.59</strain>
    </source>
</reference>
<comment type="subcellular location">
    <subcellularLocation>
        <location evidence="3">Peroxisome membrane</location>
    </subcellularLocation>
</comment>
<evidence type="ECO:0000256" key="3">
    <source>
        <dbReference type="ARBA" id="ARBA00046271"/>
    </source>
</evidence>
<feature type="non-terminal residue" evidence="4">
    <location>
        <position position="111"/>
    </location>
</feature>
<evidence type="ECO:0000313" key="5">
    <source>
        <dbReference type="Proteomes" id="UP000469558"/>
    </source>
</evidence>
<dbReference type="Pfam" id="PF05648">
    <property type="entry name" value="PEX11"/>
    <property type="match status" value="1"/>
</dbReference>
<evidence type="ECO:0000256" key="1">
    <source>
        <dbReference type="ARBA" id="ARBA00023136"/>
    </source>
</evidence>
<evidence type="ECO:0000256" key="2">
    <source>
        <dbReference type="ARBA" id="ARBA00023140"/>
    </source>
</evidence>
<keyword evidence="5" id="KW-1185">Reference proteome</keyword>
<comment type="caution">
    <text evidence="4">The sequence shown here is derived from an EMBL/GenBank/DDBJ whole genome shotgun (WGS) entry which is preliminary data.</text>
</comment>
<sequence length="111" mass="12847">MLTKVTRFTNDAAGLEKTLRLFQALTQILAFHSLSPAPYLHARKQLTLGRRYFRLLKWVDAFGESYRAFTESTGLVGVLEVGKWSCLGIYLWLEMLTIFDAMGVWEREWAK</sequence>
<dbReference type="OrthoDB" id="3636394at2759"/>
<dbReference type="GO" id="GO:0005778">
    <property type="term" value="C:peroxisomal membrane"/>
    <property type="evidence" value="ECO:0007669"/>
    <property type="project" value="UniProtKB-SubCell"/>
</dbReference>
<dbReference type="GO" id="GO:0016559">
    <property type="term" value="P:peroxisome fission"/>
    <property type="evidence" value="ECO:0007669"/>
    <property type="project" value="InterPro"/>
</dbReference>